<gene>
    <name evidence="2" type="ORF">APZ42_004304</name>
</gene>
<organism evidence="2 3">
    <name type="scientific">Daphnia magna</name>
    <dbReference type="NCBI Taxonomy" id="35525"/>
    <lineage>
        <taxon>Eukaryota</taxon>
        <taxon>Metazoa</taxon>
        <taxon>Ecdysozoa</taxon>
        <taxon>Arthropoda</taxon>
        <taxon>Crustacea</taxon>
        <taxon>Branchiopoda</taxon>
        <taxon>Diplostraca</taxon>
        <taxon>Cladocera</taxon>
        <taxon>Anomopoda</taxon>
        <taxon>Daphniidae</taxon>
        <taxon>Daphnia</taxon>
    </lineage>
</organism>
<name>A0A162F0M7_9CRUS</name>
<dbReference type="Proteomes" id="UP000076858">
    <property type="component" value="Unassembled WGS sequence"/>
</dbReference>
<reference evidence="2 3" key="1">
    <citation type="submission" date="2016-03" db="EMBL/GenBank/DDBJ databases">
        <title>EvidentialGene: Evidence-directed Construction of Genes on Genomes.</title>
        <authorList>
            <person name="Gilbert D.G."/>
            <person name="Choi J.-H."/>
            <person name="Mockaitis K."/>
            <person name="Colbourne J."/>
            <person name="Pfrender M."/>
        </authorList>
    </citation>
    <scope>NUCLEOTIDE SEQUENCE [LARGE SCALE GENOMIC DNA]</scope>
    <source>
        <strain evidence="2 3">Xinb3</strain>
        <tissue evidence="2">Complete organism</tissue>
    </source>
</reference>
<feature type="coiled-coil region" evidence="1">
    <location>
        <begin position="13"/>
        <end position="75"/>
    </location>
</feature>
<evidence type="ECO:0000313" key="2">
    <source>
        <dbReference type="EMBL" id="KZR99722.1"/>
    </source>
</evidence>
<protein>
    <submittedName>
        <fullName evidence="2">Uncharacterized protein</fullName>
    </submittedName>
</protein>
<dbReference type="AlphaFoldDB" id="A0A162F0M7"/>
<evidence type="ECO:0000256" key="1">
    <source>
        <dbReference type="SAM" id="Coils"/>
    </source>
</evidence>
<sequence length="126" mass="14933">MNEAEGKREANRQQMINNRRIEYEKEMEENEETNRVRMAQILLGNDEDQEEILNLRQSNEAQNHAEIVIEETEEEQQHRLEYLAQNRSNKVAKTHKVARKLLKNEDSVPVHHCGKLDEICNYCCAR</sequence>
<comment type="caution">
    <text evidence="2">The sequence shown here is derived from an EMBL/GenBank/DDBJ whole genome shotgun (WGS) entry which is preliminary data.</text>
</comment>
<accession>A0A162F0M7</accession>
<feature type="non-terminal residue" evidence="2">
    <location>
        <position position="126"/>
    </location>
</feature>
<dbReference type="EMBL" id="LRGB01012833">
    <property type="protein sequence ID" value="KZR99722.1"/>
    <property type="molecule type" value="Genomic_DNA"/>
</dbReference>
<keyword evidence="1" id="KW-0175">Coiled coil</keyword>
<dbReference type="OrthoDB" id="6372266at2759"/>
<evidence type="ECO:0000313" key="3">
    <source>
        <dbReference type="Proteomes" id="UP000076858"/>
    </source>
</evidence>
<keyword evidence="3" id="KW-1185">Reference proteome</keyword>
<proteinExistence type="predicted"/>